<dbReference type="Proteomes" id="UP001150538">
    <property type="component" value="Unassembled WGS sequence"/>
</dbReference>
<organism evidence="3 4">
    <name type="scientific">Mycoemilia scoparia</name>
    <dbReference type="NCBI Taxonomy" id="417184"/>
    <lineage>
        <taxon>Eukaryota</taxon>
        <taxon>Fungi</taxon>
        <taxon>Fungi incertae sedis</taxon>
        <taxon>Zoopagomycota</taxon>
        <taxon>Kickxellomycotina</taxon>
        <taxon>Kickxellomycetes</taxon>
        <taxon>Kickxellales</taxon>
        <taxon>Kickxellaceae</taxon>
        <taxon>Mycoemilia</taxon>
    </lineage>
</organism>
<dbReference type="SUPFAM" id="SSF50978">
    <property type="entry name" value="WD40 repeat-like"/>
    <property type="match status" value="1"/>
</dbReference>
<sequence>MQESKRFTFFARSKEQQHQQRNNESKSSGLTAQSGEKLFNTSSFLQRKDQSKNENMYSQNNTSIGMNKDDEKSKANAAILPALTSPIIEPDSDDMSIHSDMSYIETELTKSGRSIMNPTDSVSTSSPPLNPAQELPSLNTANNKLSSRDIISSHSPLKMSRQQGFHENRERPQSTSVDTNTLTNTNRNSVGDATFFNYSRGVNSPLNDSSSTLRIGNGVYMNSPNSNPINSKKRQRLDYTFSGHDAGYDSKESDSGSEQLFSNWIQESALSTKAQVKELNDLLGLLDRMRKRHQTRVEKMNQSWEDLDKTCKFVDVKVRTLLQNQELLASVSSARSSPNVQMLDTKPKTFTQSRPPVIQTNIATSASMFSTAPSTYKNTPTINIPSSPIASTKEPEKNIASANASSPISKKKPVRVIEDEESEDEFVQPLSTSKRDVLLQVRPNTEKIFKRKPRSLLVNYTSSRFDCMRRPQNNVLTTITTSLDGTIQFRDSNTRDMFTTVNLKYNKIPWAEDIAQVTDSILAVASTSSKELDDDLEIFDGNQGTPPSIALVHMKRHDENGELLVKNLEPMPHSKPILVVAPISGHAFSGIKSQSNTSYPGFDKFCAKDSNQSSNQEYFSFVTGGEDHGLVLWNLRASTNYKSNREDPANIVRVTNLRSTHTSVIQAVRYSPFNNHLYSGGADNRLQIMDLETNRIVTSYRYNHRINEILVHNNNPNIAIINYASCDNQLNLVDLRTRASFAPRSLVQFGYHSTKNQSRYVKPALHPNGTLIACGLHDTSEGDGTVFFWQVANLTPRILLDETTVLLC</sequence>
<comment type="caution">
    <text evidence="3">The sequence shown here is derived from an EMBL/GenBank/DDBJ whole genome shotgun (WGS) entry which is preliminary data.</text>
</comment>
<dbReference type="InterPro" id="IPR015943">
    <property type="entry name" value="WD40/YVTN_repeat-like_dom_sf"/>
</dbReference>
<feature type="compositionally biased region" description="Low complexity" evidence="2">
    <location>
        <begin position="398"/>
        <end position="408"/>
    </location>
</feature>
<feature type="region of interest" description="Disordered" evidence="2">
    <location>
        <begin position="387"/>
        <end position="415"/>
    </location>
</feature>
<evidence type="ECO:0000256" key="2">
    <source>
        <dbReference type="SAM" id="MobiDB-lite"/>
    </source>
</evidence>
<name>A0A9W8DLT3_9FUNG</name>
<feature type="region of interest" description="Disordered" evidence="2">
    <location>
        <begin position="1"/>
        <end position="69"/>
    </location>
</feature>
<dbReference type="Pfam" id="PF00400">
    <property type="entry name" value="WD40"/>
    <property type="match status" value="1"/>
</dbReference>
<feature type="compositionally biased region" description="Basic and acidic residues" evidence="2">
    <location>
        <begin position="1"/>
        <end position="24"/>
    </location>
</feature>
<gene>
    <name evidence="3" type="ORF">H4219_004202</name>
</gene>
<keyword evidence="1" id="KW-0853">WD repeat</keyword>
<feature type="compositionally biased region" description="Polar residues" evidence="2">
    <location>
        <begin position="136"/>
        <end position="163"/>
    </location>
</feature>
<accession>A0A9W8DLT3</accession>
<dbReference type="Gene3D" id="2.130.10.10">
    <property type="entry name" value="YVTN repeat-like/Quinoprotein amine dehydrogenase"/>
    <property type="match status" value="1"/>
</dbReference>
<dbReference type="PANTHER" id="PTHR47232:SF1">
    <property type="entry name" value="TRANSDUCIN FAMILY PROTEIN _ WD-40 REPEAT FAMILY PROTEIN"/>
    <property type="match status" value="1"/>
</dbReference>
<dbReference type="InterPro" id="IPR001680">
    <property type="entry name" value="WD40_rpt"/>
</dbReference>
<feature type="compositionally biased region" description="Polar residues" evidence="2">
    <location>
        <begin position="173"/>
        <end position="188"/>
    </location>
</feature>
<feature type="compositionally biased region" description="Polar residues" evidence="2">
    <location>
        <begin position="53"/>
        <end position="65"/>
    </location>
</feature>
<feature type="compositionally biased region" description="Polar residues" evidence="2">
    <location>
        <begin position="25"/>
        <end position="45"/>
    </location>
</feature>
<feature type="compositionally biased region" description="Polar residues" evidence="2">
    <location>
        <begin position="110"/>
        <end position="127"/>
    </location>
</feature>
<dbReference type="EMBL" id="JANBPU010000137">
    <property type="protein sequence ID" value="KAJ1915632.1"/>
    <property type="molecule type" value="Genomic_DNA"/>
</dbReference>
<evidence type="ECO:0000256" key="1">
    <source>
        <dbReference type="PROSITE-ProRule" id="PRU00221"/>
    </source>
</evidence>
<dbReference type="InterPro" id="IPR036322">
    <property type="entry name" value="WD40_repeat_dom_sf"/>
</dbReference>
<dbReference type="AlphaFoldDB" id="A0A9W8DLT3"/>
<proteinExistence type="predicted"/>
<dbReference type="PANTHER" id="PTHR47232">
    <property type="entry name" value="TRANSDUCIN FAMILY PROTEIN / WD-40 REPEAT FAMILY PROTEIN"/>
    <property type="match status" value="1"/>
</dbReference>
<evidence type="ECO:0000313" key="4">
    <source>
        <dbReference type="Proteomes" id="UP001150538"/>
    </source>
</evidence>
<keyword evidence="4" id="KW-1185">Reference proteome</keyword>
<dbReference type="OrthoDB" id="1897642at2759"/>
<feature type="repeat" description="WD" evidence="1">
    <location>
        <begin position="658"/>
        <end position="699"/>
    </location>
</feature>
<feature type="region of interest" description="Disordered" evidence="2">
    <location>
        <begin position="110"/>
        <end position="188"/>
    </location>
</feature>
<evidence type="ECO:0000313" key="3">
    <source>
        <dbReference type="EMBL" id="KAJ1915632.1"/>
    </source>
</evidence>
<protein>
    <submittedName>
        <fullName evidence="3">Uncharacterized protein</fullName>
    </submittedName>
</protein>
<reference evidence="3" key="1">
    <citation type="submission" date="2022-07" db="EMBL/GenBank/DDBJ databases">
        <title>Phylogenomic reconstructions and comparative analyses of Kickxellomycotina fungi.</title>
        <authorList>
            <person name="Reynolds N.K."/>
            <person name="Stajich J.E."/>
            <person name="Barry K."/>
            <person name="Grigoriev I.V."/>
            <person name="Crous P."/>
            <person name="Smith M.E."/>
        </authorList>
    </citation>
    <scope>NUCLEOTIDE SEQUENCE</scope>
    <source>
        <strain evidence="3">NBRC 100468</strain>
    </source>
</reference>
<dbReference type="PROSITE" id="PS50082">
    <property type="entry name" value="WD_REPEATS_2"/>
    <property type="match status" value="1"/>
</dbReference>